<dbReference type="EMBL" id="AEUN01000465">
    <property type="protein sequence ID" value="EHJ07472.1"/>
    <property type="molecule type" value="Genomic_DNA"/>
</dbReference>
<reference evidence="13 14" key="1">
    <citation type="journal article" date="2012" name="BMC Genomics">
        <title>Comparative genomic analysis of the genus Staphylococcus including Staphylococcus aureus and its newly described sister species Staphylococcus simiae.</title>
        <authorList>
            <person name="Suzuki H."/>
            <person name="Lefebure T."/>
            <person name="Pavinski Bitar P."/>
            <person name="Stanhope M.J."/>
        </authorList>
    </citation>
    <scope>NUCLEOTIDE SEQUENCE [LARGE SCALE GENOMIC DNA]</scope>
    <source>
        <strain evidence="13 14">CCM 7213</strain>
    </source>
</reference>
<dbReference type="PANTHER" id="PTHR21499">
    <property type="entry name" value="ASPARTATE KINASE"/>
    <property type="match status" value="1"/>
</dbReference>
<dbReference type="GO" id="GO:0005829">
    <property type="term" value="C:cytosol"/>
    <property type="evidence" value="ECO:0007669"/>
    <property type="project" value="TreeGrafter"/>
</dbReference>
<dbReference type="UniPathway" id="UPA00051">
    <property type="reaction ID" value="UER00462"/>
</dbReference>
<evidence type="ECO:0000256" key="10">
    <source>
        <dbReference type="RuleBase" id="RU003448"/>
    </source>
</evidence>
<dbReference type="Pfam" id="PF00696">
    <property type="entry name" value="AA_kinase"/>
    <property type="match status" value="1"/>
</dbReference>
<evidence type="ECO:0000256" key="4">
    <source>
        <dbReference type="ARBA" id="ARBA00022679"/>
    </source>
</evidence>
<comment type="similarity">
    <text evidence="3 10">Belongs to the aspartokinase family.</text>
</comment>
<dbReference type="NCBIfam" id="NF006540">
    <property type="entry name" value="PRK09034.1"/>
    <property type="match status" value="1"/>
</dbReference>
<sequence>MKVSKFGGSSVSNASQIKKVLNIVNSDPERQIIIVSAPGKRYDNDVKTTDLLIRLYEKVINKLDYVDKKKEIIQRYDDIIKELHMSKDLLSIIDHTLEQYIATLKEQPERLLDALLSCGEDFNAQLIAQYNNSQGIPTKYLSPKEAGIIVTDIPQQAQILNSSYDQISKLKNYKEKLIIPGFFGVSQEDYIVTFPRGGSDITGAIISSGVKATLYENFTDVSGIYKANPNIIKEPELIDEITYREMRELSYAGFSVFHDEALQPLYKDRIPVVIKNTNRPQDKGTYIVHDRQVNSKNIISGISCDKDFTVINIKKYLMNRQVGFTRKILGVLEDNNI</sequence>
<comment type="pathway">
    <text evidence="11">Amino-acid biosynthesis; L-methionine biosynthesis via de novo pathway; L-homoserine from L-aspartate: step 1/3.</text>
</comment>
<dbReference type="Gene3D" id="3.40.1160.10">
    <property type="entry name" value="Acetylglutamate kinase-like"/>
    <property type="match status" value="1"/>
</dbReference>
<comment type="pathway">
    <text evidence="2 11">Amino-acid biosynthesis; L-lysine biosynthesis via DAP pathway; (S)-tetrahydrodipicolinate from L-aspartate: step 1/4.</text>
</comment>
<keyword evidence="5" id="KW-0547">Nucleotide-binding</keyword>
<organism evidence="13 14">
    <name type="scientific">Staphylococcus simiae CCM 7213 = CCUG 51256</name>
    <dbReference type="NCBI Taxonomy" id="911238"/>
    <lineage>
        <taxon>Bacteria</taxon>
        <taxon>Bacillati</taxon>
        <taxon>Bacillota</taxon>
        <taxon>Bacilli</taxon>
        <taxon>Bacillales</taxon>
        <taxon>Staphylococcaceae</taxon>
        <taxon>Staphylococcus</taxon>
    </lineage>
</organism>
<dbReference type="Gene3D" id="3.30.2130.10">
    <property type="entry name" value="VC0802-like"/>
    <property type="match status" value="1"/>
</dbReference>
<dbReference type="InterPro" id="IPR018042">
    <property type="entry name" value="Aspartate_kinase_CS"/>
</dbReference>
<dbReference type="InterPro" id="IPR035804">
    <property type="entry name" value="AKIII_YclM_N"/>
</dbReference>
<dbReference type="Gene3D" id="1.20.120.1320">
    <property type="entry name" value="Aspartokinase, catalytic domain"/>
    <property type="match status" value="1"/>
</dbReference>
<dbReference type="UniPathway" id="UPA00050">
    <property type="reaction ID" value="UER00461"/>
</dbReference>
<keyword evidence="11" id="KW-0028">Amino-acid biosynthesis</keyword>
<dbReference type="SUPFAM" id="SSF55021">
    <property type="entry name" value="ACT-like"/>
    <property type="match status" value="1"/>
</dbReference>
<evidence type="ECO:0000256" key="9">
    <source>
        <dbReference type="ARBA" id="ARBA00047872"/>
    </source>
</evidence>
<dbReference type="CDD" id="cd04245">
    <property type="entry name" value="AAK_AKiii-YclM-BS"/>
    <property type="match status" value="1"/>
</dbReference>
<dbReference type="UniPathway" id="UPA00034">
    <property type="reaction ID" value="UER00015"/>
</dbReference>
<dbReference type="PANTHER" id="PTHR21499:SF67">
    <property type="entry name" value="ASPARTOKINASE 3"/>
    <property type="match status" value="1"/>
</dbReference>
<accession>G5JK19</accession>
<dbReference type="InterPro" id="IPR045865">
    <property type="entry name" value="ACT-like_dom_sf"/>
</dbReference>
<evidence type="ECO:0000256" key="11">
    <source>
        <dbReference type="RuleBase" id="RU004249"/>
    </source>
</evidence>
<dbReference type="EC" id="2.7.2.4" evidence="10"/>
<dbReference type="InterPro" id="IPR042199">
    <property type="entry name" value="AsparK_Bifunc_asparK/hSer_DH"/>
</dbReference>
<evidence type="ECO:0000256" key="1">
    <source>
        <dbReference type="ARBA" id="ARBA00003121"/>
    </source>
</evidence>
<evidence type="ECO:0000256" key="3">
    <source>
        <dbReference type="ARBA" id="ARBA00010122"/>
    </source>
</evidence>
<dbReference type="GO" id="GO:0009090">
    <property type="term" value="P:homoserine biosynthetic process"/>
    <property type="evidence" value="ECO:0007669"/>
    <property type="project" value="TreeGrafter"/>
</dbReference>
<dbReference type="GO" id="GO:0005524">
    <property type="term" value="F:ATP binding"/>
    <property type="evidence" value="ECO:0007669"/>
    <property type="project" value="UniProtKB-KW"/>
</dbReference>
<comment type="function">
    <text evidence="1">Catalyzes the phosphorylation of the beta-carboxyl group of aspartic acid with ATP to yield 4-phospho-L-aspartate, which is involved in the branched biosynthetic pathway leading to the biosynthesis of amino acids threonine, isoleucine and methionine.</text>
</comment>
<comment type="catalytic activity">
    <reaction evidence="9 10">
        <text>L-aspartate + ATP = 4-phospho-L-aspartate + ADP</text>
        <dbReference type="Rhea" id="RHEA:23776"/>
        <dbReference type="ChEBI" id="CHEBI:29991"/>
        <dbReference type="ChEBI" id="CHEBI:30616"/>
        <dbReference type="ChEBI" id="CHEBI:57535"/>
        <dbReference type="ChEBI" id="CHEBI:456216"/>
        <dbReference type="EC" id="2.7.2.4"/>
    </reaction>
</comment>
<keyword evidence="14" id="KW-1185">Reference proteome</keyword>
<comment type="caution">
    <text evidence="13">The sequence shown here is derived from an EMBL/GenBank/DDBJ whole genome shotgun (WGS) entry which is preliminary data.</text>
</comment>
<dbReference type="RefSeq" id="WP_002464524.1">
    <property type="nucleotide sequence ID" value="NZ_AEUN01000465.1"/>
</dbReference>
<evidence type="ECO:0000256" key="7">
    <source>
        <dbReference type="ARBA" id="ARBA00022840"/>
    </source>
</evidence>
<protein>
    <recommendedName>
        <fullName evidence="10">Aspartokinase</fullName>
        <ecNumber evidence="10">2.7.2.4</ecNumber>
    </recommendedName>
</protein>
<comment type="pathway">
    <text evidence="11">Amino-acid biosynthesis; L-threonine biosynthesis; L-threonine from L-aspartate: step 1/5.</text>
</comment>
<dbReference type="InterPro" id="IPR001048">
    <property type="entry name" value="Asp/Glu/Uridylate_kinase"/>
</dbReference>
<gene>
    <name evidence="13" type="ORF">SS7213T_09152</name>
</gene>
<keyword evidence="8" id="KW-0220">Diaminopimelate biosynthesis</keyword>
<dbReference type="OrthoDB" id="9799110at2"/>
<dbReference type="AlphaFoldDB" id="G5JK19"/>
<dbReference type="FunFam" id="3.40.1160.10:FF:000027">
    <property type="entry name" value="Aspartokinase"/>
    <property type="match status" value="1"/>
</dbReference>
<dbReference type="GO" id="GO:0009088">
    <property type="term" value="P:threonine biosynthetic process"/>
    <property type="evidence" value="ECO:0007669"/>
    <property type="project" value="UniProtKB-UniPathway"/>
</dbReference>
<dbReference type="InterPro" id="IPR001341">
    <property type="entry name" value="Asp_kinase"/>
</dbReference>
<keyword evidence="6 10" id="KW-0418">Kinase</keyword>
<feature type="non-terminal residue" evidence="13">
    <location>
        <position position="337"/>
    </location>
</feature>
<keyword evidence="4 10" id="KW-0808">Transferase</keyword>
<dbReference type="PROSITE" id="PS00324">
    <property type="entry name" value="ASPARTOKINASE"/>
    <property type="match status" value="1"/>
</dbReference>
<dbReference type="NCBIfam" id="TIGR00657">
    <property type="entry name" value="asp_kinases"/>
    <property type="match status" value="1"/>
</dbReference>
<evidence type="ECO:0000313" key="13">
    <source>
        <dbReference type="EMBL" id="EHJ07472.1"/>
    </source>
</evidence>
<dbReference type="SUPFAM" id="SSF53633">
    <property type="entry name" value="Carbamate kinase-like"/>
    <property type="match status" value="1"/>
</dbReference>
<name>G5JK19_9STAP</name>
<keyword evidence="7" id="KW-0067">ATP-binding</keyword>
<dbReference type="Proteomes" id="UP000005413">
    <property type="component" value="Unassembled WGS sequence"/>
</dbReference>
<evidence type="ECO:0000256" key="8">
    <source>
        <dbReference type="ARBA" id="ARBA00022915"/>
    </source>
</evidence>
<evidence type="ECO:0000256" key="5">
    <source>
        <dbReference type="ARBA" id="ARBA00022741"/>
    </source>
</evidence>
<proteinExistence type="inferred from homology"/>
<dbReference type="InterPro" id="IPR036393">
    <property type="entry name" value="AceGlu_kinase-like_sf"/>
</dbReference>
<dbReference type="GO" id="GO:0019877">
    <property type="term" value="P:diaminopimelate biosynthetic process"/>
    <property type="evidence" value="ECO:0007669"/>
    <property type="project" value="UniProtKB-KW"/>
</dbReference>
<dbReference type="GO" id="GO:0004072">
    <property type="term" value="F:aspartate kinase activity"/>
    <property type="evidence" value="ECO:0007669"/>
    <property type="project" value="UniProtKB-EC"/>
</dbReference>
<feature type="domain" description="Aspartate/glutamate/uridylate kinase" evidence="12">
    <location>
        <begin position="2"/>
        <end position="276"/>
    </location>
</feature>
<dbReference type="GO" id="GO:0009089">
    <property type="term" value="P:lysine biosynthetic process via diaminopimelate"/>
    <property type="evidence" value="ECO:0007669"/>
    <property type="project" value="UniProtKB-UniPathway"/>
</dbReference>
<evidence type="ECO:0000313" key="14">
    <source>
        <dbReference type="Proteomes" id="UP000005413"/>
    </source>
</evidence>
<evidence type="ECO:0000256" key="6">
    <source>
        <dbReference type="ARBA" id="ARBA00022777"/>
    </source>
</evidence>
<evidence type="ECO:0000259" key="12">
    <source>
        <dbReference type="Pfam" id="PF00696"/>
    </source>
</evidence>
<evidence type="ECO:0000256" key="2">
    <source>
        <dbReference type="ARBA" id="ARBA00004766"/>
    </source>
</evidence>